<comment type="caution">
    <text evidence="1">The sequence shown here is derived from an EMBL/GenBank/DDBJ whole genome shotgun (WGS) entry which is preliminary data.</text>
</comment>
<dbReference type="Proteomes" id="UP000821845">
    <property type="component" value="Chromosome 6"/>
</dbReference>
<sequence length="1645" mass="179192">MPPIHNGTDPKDTIEKIIKGNKVVIFSASGDPTCAQTKEIFTSLNEPYVSIEVDDEAVTFDVQPLWRAQRVERMSKRRRGRHLRTEGEGTSTAALSGSLALSQLRSACAPAPACSLCMPKLFPAICCHVSVEESALDIPPPSTASTVCSDDPLLTLDREGCSARDVASGYGPSIQEALSQKTGLSGVPQVFVGGELLGGSEDTASALKKGTLGQLLTNGISYDYDLVVIGGGSGGLAASKEAARLGKKVAVCDFVKPTPKGTTWGLGGTCVNVGCIPKKLMHNAALLGQGIQDSKSFGWEMQDVKFKWETMRGNIRDYIASLNWKYRVSLREAGVDYINAYAHFVDPHKLKLTDKKGGEKFITSRDFLLAMGERPRYPDIPGAREHAISSDDLFFLPHCPGKTLVVGASYVALECAGFLRGIGFDVTVMVRSILLRGFDQDMAERIGEHMAKEGIRFIRPCVPTKLELIEEGSPGKIRVTASANGTEIVEEFNTVLFAVGREPCTHSLGLAEAGVNVNPKNGKLPVVNERTNVPHIYAVGDILEGRPELTPVAIQAGILLARRLYGGSDVQCDYTNVPTTVFTPIEYGCIGYSEENAIAKFGEESIEVFHTSFTPLEWTLPKRGTDAGYLKIVCLIPENNRILGFHYLGPNAGEVTQGFATAMKLNATKADLDATIGIHPTCAELFTTLTSLSVQGCVYHIDPEFLNSKSNLLRIRILAAGLPASVDKATGDTKANGPAAGALKTLTSVSLTGDGNGNTNVEGSVLGSVNGSPAKRQDASDSEKSLSLLTANGEGDQSKTVSSPEHFSTADEGDIGEDTADADSEDSFLSRETEDVQSETESEGGVGDGLELRNVCGDARHAMPMAVKRVRKENPELPETVTVLKTQEGSIVYLVGTAHFSLESQEDVAKTIQETQPDVVLIELCKSRLNILSFDEEVILKESQSMNMEKMMTTIKQNGLVQGIMYILLLSMSAHLTRQLGMAPGGEFRRAVQEAEKVKGCLIHLGDRPLQITLQRALAALSVWQKLRLAWHMITAKEPISKEEVERCKKQDLLEEMLAEMTGEFPALSKVFVQERDIFLAYSLRLAASPMPCMNSQAGEQPTVVVGVVGIGHVPGIVENWDKVSDVDIPPIMRIPEPSLPSKVLKFSIKASLISLVMASEDVAVKRVALCSAVFAGFAYVGYSILKSAFCFKGNGRDDKGSRKLVKLKKKRKHKEPERDTSHRSSQTDLSVPPEEYITNSPAELHFIPKSVRNRVRELNLKARMFDDQYFARIFKPRSLQNSPWGSPKALSPVADGSSNNCYLSRSAENVHLGPPSPLKRRNSGRSARSSPRASQHWQCNDLSANHVTEKSLYCAVVKETDELLQEVLHGLYNKARVMTLYEAKCLATLLMSGNEDVLVKTLTTMSNCAAFTINQDYLCDVGCLPLLKGLLDHDSVAVQVAATQAIANMAVNERNQMLLQASFFFFSPCIPLLLSAAVSRDGGCYLQTVSLLCLTNLALCDDTHEAFRSRLYHLCILVETADDTVRLQTLKLLVNLSCNSRMVPYLLAAKAPQNLFSLLEDSNREVTLRVLTYLANIVTYAVKKKLSLLDLPSEYRAAAPETLYAALWGAPSKEHLQLKTRTLVLRADEDISFQAGRIFDALLR</sequence>
<name>A0ACB7S1S8_HYAAI</name>
<gene>
    <name evidence="1" type="ORF">HPB50_006154</name>
</gene>
<keyword evidence="2" id="KW-1185">Reference proteome</keyword>
<evidence type="ECO:0000313" key="1">
    <source>
        <dbReference type="EMBL" id="KAH6927603.1"/>
    </source>
</evidence>
<accession>A0ACB7S1S8</accession>
<evidence type="ECO:0000313" key="2">
    <source>
        <dbReference type="Proteomes" id="UP000821845"/>
    </source>
</evidence>
<protein>
    <submittedName>
        <fullName evidence="1">Uncharacterized protein</fullName>
    </submittedName>
</protein>
<organism evidence="1 2">
    <name type="scientific">Hyalomma asiaticum</name>
    <name type="common">Tick</name>
    <dbReference type="NCBI Taxonomy" id="266040"/>
    <lineage>
        <taxon>Eukaryota</taxon>
        <taxon>Metazoa</taxon>
        <taxon>Ecdysozoa</taxon>
        <taxon>Arthropoda</taxon>
        <taxon>Chelicerata</taxon>
        <taxon>Arachnida</taxon>
        <taxon>Acari</taxon>
        <taxon>Parasitiformes</taxon>
        <taxon>Ixodida</taxon>
        <taxon>Ixodoidea</taxon>
        <taxon>Ixodidae</taxon>
        <taxon>Hyalomminae</taxon>
        <taxon>Hyalomma</taxon>
    </lineage>
</organism>
<dbReference type="EMBL" id="CM023486">
    <property type="protein sequence ID" value="KAH6927603.1"/>
    <property type="molecule type" value="Genomic_DNA"/>
</dbReference>
<proteinExistence type="predicted"/>
<reference evidence="1" key="1">
    <citation type="submission" date="2020-05" db="EMBL/GenBank/DDBJ databases">
        <title>Large-scale comparative analyses of tick genomes elucidate their genetic diversity and vector capacities.</title>
        <authorList>
            <person name="Jia N."/>
            <person name="Wang J."/>
            <person name="Shi W."/>
            <person name="Du L."/>
            <person name="Sun Y."/>
            <person name="Zhan W."/>
            <person name="Jiang J."/>
            <person name="Wang Q."/>
            <person name="Zhang B."/>
            <person name="Ji P."/>
            <person name="Sakyi L.B."/>
            <person name="Cui X."/>
            <person name="Yuan T."/>
            <person name="Jiang B."/>
            <person name="Yang W."/>
            <person name="Lam T.T.-Y."/>
            <person name="Chang Q."/>
            <person name="Ding S."/>
            <person name="Wang X."/>
            <person name="Zhu J."/>
            <person name="Ruan X."/>
            <person name="Zhao L."/>
            <person name="Wei J."/>
            <person name="Que T."/>
            <person name="Du C."/>
            <person name="Cheng J."/>
            <person name="Dai P."/>
            <person name="Han X."/>
            <person name="Huang E."/>
            <person name="Gao Y."/>
            <person name="Liu J."/>
            <person name="Shao H."/>
            <person name="Ye R."/>
            <person name="Li L."/>
            <person name="Wei W."/>
            <person name="Wang X."/>
            <person name="Wang C."/>
            <person name="Yang T."/>
            <person name="Huo Q."/>
            <person name="Li W."/>
            <person name="Guo W."/>
            <person name="Chen H."/>
            <person name="Zhou L."/>
            <person name="Ni X."/>
            <person name="Tian J."/>
            <person name="Zhou Y."/>
            <person name="Sheng Y."/>
            <person name="Liu T."/>
            <person name="Pan Y."/>
            <person name="Xia L."/>
            <person name="Li J."/>
            <person name="Zhao F."/>
            <person name="Cao W."/>
        </authorList>
    </citation>
    <scope>NUCLEOTIDE SEQUENCE</scope>
    <source>
        <strain evidence="1">Hyas-2018</strain>
    </source>
</reference>